<dbReference type="SUPFAM" id="SSF56091">
    <property type="entry name" value="DNA ligase/mRNA capping enzyme, catalytic domain"/>
    <property type="match status" value="1"/>
</dbReference>
<evidence type="ECO:0000256" key="6">
    <source>
        <dbReference type="ARBA" id="ARBA00034003"/>
    </source>
</evidence>
<sequence>MSDLGGTLPFIAAKDAARRGRHLAEIADGEQVEVQGSGSKPYILKNTGGVYSCSCPAWRNQSIAIERRTCKHLRRVRGDAAEDARTGGTSTPPVKATRAKAPAGDAEGEADDEKAPPLLLAHPWENDVDLTDWWMSEKLDGVRAYWDGKRFWSRLGNEFFAPDWFTAGLPDFPLDGELFGGRKRFQRTVSVVRRQDKSKDWKELLFVVFDAPSFDAAFEQRLEHCRKWLDDAKPAYAQWHSHERCQGTPHLRSELERVEGLGGEGLMLRKPGSRYEVGRSHTLLKVKSFKDDEAVVIGHVAGAGRHKGRLGALEVELRNGKRFSVGTGLSDAEREAPPAIGTLITFRYQELSNDGVPRFPSYIGVRIDAAPFKGKAKG</sequence>
<dbReference type="InterPro" id="IPR012340">
    <property type="entry name" value="NA-bd_OB-fold"/>
</dbReference>
<accession>A0A540X0X2</accession>
<gene>
    <name evidence="10" type="ORF">FJV41_16430</name>
</gene>
<dbReference type="GO" id="GO:0003910">
    <property type="term" value="F:DNA ligase (ATP) activity"/>
    <property type="evidence" value="ECO:0007669"/>
    <property type="project" value="UniProtKB-EC"/>
</dbReference>
<evidence type="ECO:0000313" key="10">
    <source>
        <dbReference type="EMBL" id="TQF14892.1"/>
    </source>
</evidence>
<dbReference type="GO" id="GO:0005524">
    <property type="term" value="F:ATP binding"/>
    <property type="evidence" value="ECO:0007669"/>
    <property type="project" value="InterPro"/>
</dbReference>
<evidence type="ECO:0000256" key="2">
    <source>
        <dbReference type="ARBA" id="ARBA00022598"/>
    </source>
</evidence>
<name>A0A540X0X2_9BACT</name>
<comment type="caution">
    <text evidence="10">The sequence shown here is derived from an EMBL/GenBank/DDBJ whole genome shotgun (WGS) entry which is preliminary data.</text>
</comment>
<evidence type="ECO:0000313" key="11">
    <source>
        <dbReference type="Proteomes" id="UP000315369"/>
    </source>
</evidence>
<evidence type="ECO:0000256" key="8">
    <source>
        <dbReference type="SAM" id="MobiDB-lite"/>
    </source>
</evidence>
<organism evidence="10 11">
    <name type="scientific">Myxococcus llanfairpwllgwyngyllgogerychwyrndrobwllllantysiliogogogochensis</name>
    <dbReference type="NCBI Taxonomy" id="2590453"/>
    <lineage>
        <taxon>Bacteria</taxon>
        <taxon>Pseudomonadati</taxon>
        <taxon>Myxococcota</taxon>
        <taxon>Myxococcia</taxon>
        <taxon>Myxococcales</taxon>
        <taxon>Cystobacterineae</taxon>
        <taxon>Myxococcaceae</taxon>
        <taxon>Myxococcus</taxon>
    </lineage>
</organism>
<dbReference type="InterPro" id="IPR050326">
    <property type="entry name" value="NAD_dep_DNA_ligaseB"/>
</dbReference>
<dbReference type="Gene3D" id="2.40.50.140">
    <property type="entry name" value="Nucleic acid-binding proteins"/>
    <property type="match status" value="1"/>
</dbReference>
<dbReference type="CDD" id="cd08041">
    <property type="entry name" value="OBF_kDNA_ligase_like"/>
    <property type="match status" value="1"/>
</dbReference>
<dbReference type="OrthoDB" id="9767858at2"/>
<dbReference type="PANTHER" id="PTHR47810">
    <property type="entry name" value="DNA LIGASE"/>
    <property type="match status" value="1"/>
</dbReference>
<reference evidence="10 11" key="1">
    <citation type="submission" date="2019-06" db="EMBL/GenBank/DDBJ databases">
        <authorList>
            <person name="Livingstone P."/>
            <person name="Whitworth D."/>
        </authorList>
    </citation>
    <scope>NUCLEOTIDE SEQUENCE [LARGE SCALE GENOMIC DNA]</scope>
    <source>
        <strain evidence="10 11">AM401</strain>
    </source>
</reference>
<evidence type="ECO:0000259" key="9">
    <source>
        <dbReference type="PROSITE" id="PS50966"/>
    </source>
</evidence>
<dbReference type="PROSITE" id="PS00333">
    <property type="entry name" value="DNA_LIGASE_A2"/>
    <property type="match status" value="1"/>
</dbReference>
<dbReference type="GO" id="GO:0006260">
    <property type="term" value="P:DNA replication"/>
    <property type="evidence" value="ECO:0007669"/>
    <property type="project" value="UniProtKB-KW"/>
</dbReference>
<keyword evidence="7" id="KW-0862">Zinc</keyword>
<dbReference type="SUPFAM" id="SSF50249">
    <property type="entry name" value="Nucleic acid-binding proteins"/>
    <property type="match status" value="1"/>
</dbReference>
<dbReference type="Pfam" id="PF01068">
    <property type="entry name" value="DNA_ligase_A_M"/>
    <property type="match status" value="1"/>
</dbReference>
<feature type="domain" description="SWIM-type" evidence="9">
    <location>
        <begin position="42"/>
        <end position="81"/>
    </location>
</feature>
<dbReference type="PANTHER" id="PTHR47810:SF1">
    <property type="entry name" value="DNA LIGASE B"/>
    <property type="match status" value="1"/>
</dbReference>
<dbReference type="Pfam" id="PF14743">
    <property type="entry name" value="DNA_ligase_OB_2"/>
    <property type="match status" value="1"/>
</dbReference>
<keyword evidence="5" id="KW-0234">DNA repair</keyword>
<keyword evidence="11" id="KW-1185">Reference proteome</keyword>
<proteinExistence type="predicted"/>
<keyword evidence="4" id="KW-0227">DNA damage</keyword>
<evidence type="ECO:0000256" key="7">
    <source>
        <dbReference type="PROSITE-ProRule" id="PRU00325"/>
    </source>
</evidence>
<evidence type="ECO:0000256" key="1">
    <source>
        <dbReference type="ARBA" id="ARBA00001968"/>
    </source>
</evidence>
<evidence type="ECO:0000256" key="3">
    <source>
        <dbReference type="ARBA" id="ARBA00022705"/>
    </source>
</evidence>
<dbReference type="Proteomes" id="UP000315369">
    <property type="component" value="Unassembled WGS sequence"/>
</dbReference>
<dbReference type="InterPro" id="IPR012310">
    <property type="entry name" value="DNA_ligase_ATP-dep_cent"/>
</dbReference>
<dbReference type="Gene3D" id="3.30.470.30">
    <property type="entry name" value="DNA ligase/mRNA capping enzyme"/>
    <property type="match status" value="1"/>
</dbReference>
<dbReference type="Gene3D" id="3.30.1490.70">
    <property type="match status" value="1"/>
</dbReference>
<dbReference type="EMBL" id="VIFM01000056">
    <property type="protein sequence ID" value="TQF14892.1"/>
    <property type="molecule type" value="Genomic_DNA"/>
</dbReference>
<dbReference type="GO" id="GO:0006310">
    <property type="term" value="P:DNA recombination"/>
    <property type="evidence" value="ECO:0007669"/>
    <property type="project" value="InterPro"/>
</dbReference>
<feature type="compositionally biased region" description="Basic and acidic residues" evidence="8">
    <location>
        <begin position="76"/>
        <end position="85"/>
    </location>
</feature>
<dbReference type="GO" id="GO:0006281">
    <property type="term" value="P:DNA repair"/>
    <property type="evidence" value="ECO:0007669"/>
    <property type="project" value="UniProtKB-KW"/>
</dbReference>
<protein>
    <submittedName>
        <fullName evidence="10">DNA ligase</fullName>
    </submittedName>
</protein>
<feature type="region of interest" description="Disordered" evidence="8">
    <location>
        <begin position="76"/>
        <end position="112"/>
    </location>
</feature>
<keyword evidence="2 10" id="KW-0436">Ligase</keyword>
<dbReference type="AlphaFoldDB" id="A0A540X0X2"/>
<dbReference type="CDD" id="cd07896">
    <property type="entry name" value="Adenylation_kDNA_ligase_like"/>
    <property type="match status" value="1"/>
</dbReference>
<keyword evidence="7" id="KW-0863">Zinc-finger</keyword>
<comment type="cofactor">
    <cofactor evidence="1">
        <name>a divalent metal cation</name>
        <dbReference type="ChEBI" id="CHEBI:60240"/>
    </cofactor>
</comment>
<evidence type="ECO:0000256" key="4">
    <source>
        <dbReference type="ARBA" id="ARBA00022763"/>
    </source>
</evidence>
<dbReference type="NCBIfam" id="NF006592">
    <property type="entry name" value="PRK09125.1"/>
    <property type="match status" value="1"/>
</dbReference>
<dbReference type="InterPro" id="IPR007527">
    <property type="entry name" value="Znf_SWIM"/>
</dbReference>
<dbReference type="PROSITE" id="PS50966">
    <property type="entry name" value="ZF_SWIM"/>
    <property type="match status" value="1"/>
</dbReference>
<dbReference type="InterPro" id="IPR029319">
    <property type="entry name" value="DNA_ligase_OB"/>
</dbReference>
<keyword evidence="3" id="KW-0235">DNA replication</keyword>
<comment type="catalytic activity">
    <reaction evidence="6">
        <text>ATP + (deoxyribonucleotide)n-3'-hydroxyl + 5'-phospho-(deoxyribonucleotide)m = (deoxyribonucleotide)n+m + AMP + diphosphate.</text>
        <dbReference type="EC" id="6.5.1.1"/>
    </reaction>
</comment>
<keyword evidence="7" id="KW-0479">Metal-binding</keyword>
<dbReference type="InterPro" id="IPR016059">
    <property type="entry name" value="DNA_ligase_ATP-dep_CS"/>
</dbReference>
<evidence type="ECO:0000256" key="5">
    <source>
        <dbReference type="ARBA" id="ARBA00023204"/>
    </source>
</evidence>
<dbReference type="GO" id="GO:0008270">
    <property type="term" value="F:zinc ion binding"/>
    <property type="evidence" value="ECO:0007669"/>
    <property type="project" value="UniProtKB-KW"/>
</dbReference>